<feature type="domain" description="Polymerase/histidinol phosphatase N-terminal" evidence="7">
    <location>
        <begin position="1"/>
        <end position="68"/>
    </location>
</feature>
<evidence type="ECO:0000256" key="6">
    <source>
        <dbReference type="ARBA" id="ARBA00049244"/>
    </source>
</evidence>
<reference evidence="9" key="1">
    <citation type="journal article" date="2019" name="Int. J. Syst. Evol. Microbiol.">
        <title>The Global Catalogue of Microorganisms (GCM) 10K type strain sequencing project: providing services to taxonomists for standard genome sequencing and annotation.</title>
        <authorList>
            <consortium name="The Broad Institute Genomics Platform"/>
            <consortium name="The Broad Institute Genome Sequencing Center for Infectious Disease"/>
            <person name="Wu L."/>
            <person name="Ma J."/>
        </authorList>
    </citation>
    <scope>NUCLEOTIDE SEQUENCE [LARGE SCALE GENOMIC DNA]</scope>
    <source>
        <strain evidence="9">KCTC 52344</strain>
    </source>
</reference>
<dbReference type="GO" id="GO:0003887">
    <property type="term" value="F:DNA-directed DNA polymerase activity"/>
    <property type="evidence" value="ECO:0007669"/>
    <property type="project" value="UniProtKB-EC"/>
</dbReference>
<dbReference type="InterPro" id="IPR016195">
    <property type="entry name" value="Pol/histidinol_Pase-like"/>
</dbReference>
<comment type="catalytic activity">
    <reaction evidence="6">
        <text>DNA(n) + a 2'-deoxyribonucleoside 5'-triphosphate = DNA(n+1) + diphosphate</text>
        <dbReference type="Rhea" id="RHEA:22508"/>
        <dbReference type="Rhea" id="RHEA-COMP:17339"/>
        <dbReference type="Rhea" id="RHEA-COMP:17340"/>
        <dbReference type="ChEBI" id="CHEBI:33019"/>
        <dbReference type="ChEBI" id="CHEBI:61560"/>
        <dbReference type="ChEBI" id="CHEBI:173112"/>
        <dbReference type="EC" id="2.7.7.7"/>
    </reaction>
</comment>
<sequence>MYLNCHSYFSLKFGTLNIKELVSRAKEMGCQSLALTDINTCSGIFDFVKACQQVGIKAIVGVEFRNSDDLKYIMLAKNETGLYEINRFLSAYLESGKPFPQKAPACANAITIYPIECFESNPVLGANEYIGVRFWELNKLFKYHKHKAIQKTLALHSVTFHDKISFNLHRLLRAIDKNLLLSKLPKSAEAHNEELFYAIPSLIEKFNAHQLFLQNTAFVINSCEFKFNFNLSKNKKAFTNNKETDTALLRKLTLDGMHKRYENLANSISDRIEKELRIIEEQDFSAYFLITWDIINYARNLGYFHVGRGSGANSTVAYCMGITDVDPIELDLYFERFINPDRTSPPDFDIDFSWDERDEIIEYIFKRYGKEHVCLLATYNTFQKNSAIRELGKVFGLPKQEIDNLLRYPEKTHNNEYIRYILRYAPLMEDMPHNLSIHAGGILISESPLFQYTALQPMPKGFPICQWDMYVAEDIGFAKFDILSQRGLGHIKTAVDLVRENRGINIDIHQVQQFKTDERIRQQLQSNETMGCFYIESPAMRQLMWKLKCDNYLTLVAASSIIRPGVASSGMMKTYIERHHNPHNIVHLHPKMAELLSDTYGVMIYQEDVIKVAHEFAKMTLGEADILRRAMSGKYRSRIEFQKIIDKWFANCKALGYSDEVAQEVWRQIESFAGYSFSKAHSASYAVESYQSLYLKTYYPLEFITAVINNFGGFYRTEFYIHEARRSGAIIEVQDINESEYFTKIQDTTIWLGWIHLKSLEIKTAERIVKERQLNGKFLSFSNFAHRVQLGLEQLIILVRIGAFRSFGTPKKELLWESYLLMRNNIKPSSYKESLFGYVETRLQLPPLSYDPLEDVYDEIELLDFPISSPFNLSAEEISNPVTSDNLYEKLGKAISIYGYLITWKSIRAKNGKIMGFGYFYDISGKFFDTVHFPESLEKHPLRGSGIYYLSGKVVEDFSFYSIDVSLMRKVELKPDPRSVSEPYEDNPSFMIND</sequence>
<dbReference type="EMBL" id="JBHULC010000011">
    <property type="protein sequence ID" value="MFD2521609.1"/>
    <property type="molecule type" value="Genomic_DNA"/>
</dbReference>
<keyword evidence="2 8" id="KW-0808">Transferase</keyword>
<evidence type="ECO:0000256" key="2">
    <source>
        <dbReference type="ARBA" id="ARBA00022679"/>
    </source>
</evidence>
<dbReference type="Gene3D" id="3.20.20.140">
    <property type="entry name" value="Metal-dependent hydrolases"/>
    <property type="match status" value="1"/>
</dbReference>
<proteinExistence type="predicted"/>
<dbReference type="InterPro" id="IPR040982">
    <property type="entry name" value="DNA_pol3_finger"/>
</dbReference>
<accession>A0ABW5J6E5</accession>
<dbReference type="CDD" id="cd04485">
    <property type="entry name" value="DnaE_OBF"/>
    <property type="match status" value="1"/>
</dbReference>
<dbReference type="PANTHER" id="PTHR32294">
    <property type="entry name" value="DNA POLYMERASE III SUBUNIT ALPHA"/>
    <property type="match status" value="1"/>
</dbReference>
<keyword evidence="9" id="KW-1185">Reference proteome</keyword>
<evidence type="ECO:0000313" key="9">
    <source>
        <dbReference type="Proteomes" id="UP001597510"/>
    </source>
</evidence>
<protein>
    <recommendedName>
        <fullName evidence="1">DNA-directed DNA polymerase</fullName>
        <ecNumber evidence="1">2.7.7.7</ecNumber>
    </recommendedName>
</protein>
<evidence type="ECO:0000256" key="3">
    <source>
        <dbReference type="ARBA" id="ARBA00022695"/>
    </source>
</evidence>
<dbReference type="InterPro" id="IPR029460">
    <property type="entry name" value="DNAPol_HHH"/>
</dbReference>
<dbReference type="Pfam" id="PF14579">
    <property type="entry name" value="HHH_6"/>
    <property type="match status" value="1"/>
</dbReference>
<dbReference type="Pfam" id="PF02811">
    <property type="entry name" value="PHP"/>
    <property type="match status" value="1"/>
</dbReference>
<dbReference type="Pfam" id="PF07733">
    <property type="entry name" value="DNA_pol3_alpha"/>
    <property type="match status" value="1"/>
</dbReference>
<dbReference type="SUPFAM" id="SSF89550">
    <property type="entry name" value="PHP domain-like"/>
    <property type="match status" value="1"/>
</dbReference>
<keyword evidence="3 8" id="KW-0548">Nucleotidyltransferase</keyword>
<evidence type="ECO:0000259" key="7">
    <source>
        <dbReference type="SMART" id="SM00481"/>
    </source>
</evidence>
<evidence type="ECO:0000256" key="4">
    <source>
        <dbReference type="ARBA" id="ARBA00022705"/>
    </source>
</evidence>
<organism evidence="8 9">
    <name type="scientific">Emticicia soli</name>
    <dbReference type="NCBI Taxonomy" id="2027878"/>
    <lineage>
        <taxon>Bacteria</taxon>
        <taxon>Pseudomonadati</taxon>
        <taxon>Bacteroidota</taxon>
        <taxon>Cytophagia</taxon>
        <taxon>Cytophagales</taxon>
        <taxon>Leadbetterellaceae</taxon>
        <taxon>Emticicia</taxon>
    </lineage>
</organism>
<dbReference type="InterPro" id="IPR011708">
    <property type="entry name" value="DNA_pol3_alpha_NTPase_dom"/>
</dbReference>
<gene>
    <name evidence="8" type="ORF">ACFSR2_12000</name>
</gene>
<name>A0ABW5J6E5_9BACT</name>
<dbReference type="Proteomes" id="UP001597510">
    <property type="component" value="Unassembled WGS sequence"/>
</dbReference>
<dbReference type="CDD" id="cd07431">
    <property type="entry name" value="PHP_PolIIIA"/>
    <property type="match status" value="1"/>
</dbReference>
<evidence type="ECO:0000313" key="8">
    <source>
        <dbReference type="EMBL" id="MFD2521609.1"/>
    </source>
</evidence>
<evidence type="ECO:0000256" key="5">
    <source>
        <dbReference type="ARBA" id="ARBA00022932"/>
    </source>
</evidence>
<dbReference type="SMART" id="SM00481">
    <property type="entry name" value="POLIIIAc"/>
    <property type="match status" value="1"/>
</dbReference>
<dbReference type="InterPro" id="IPR003141">
    <property type="entry name" value="Pol/His_phosphatase_N"/>
</dbReference>
<keyword evidence="4" id="KW-0235">DNA replication</keyword>
<dbReference type="EC" id="2.7.7.7" evidence="1"/>
<dbReference type="NCBIfam" id="TIGR00594">
    <property type="entry name" value="polc"/>
    <property type="match status" value="1"/>
</dbReference>
<dbReference type="Gene3D" id="1.10.150.870">
    <property type="match status" value="1"/>
</dbReference>
<keyword evidence="5" id="KW-0239">DNA-directed DNA polymerase</keyword>
<dbReference type="Pfam" id="PF17657">
    <property type="entry name" value="DNA_pol3_finger"/>
    <property type="match status" value="1"/>
</dbReference>
<comment type="caution">
    <text evidence="8">The sequence shown here is derived from an EMBL/GenBank/DDBJ whole genome shotgun (WGS) entry which is preliminary data.</text>
</comment>
<evidence type="ECO:0000256" key="1">
    <source>
        <dbReference type="ARBA" id="ARBA00012417"/>
    </source>
</evidence>
<dbReference type="InterPro" id="IPR004805">
    <property type="entry name" value="DnaE2/DnaE/PolC"/>
</dbReference>
<dbReference type="InterPro" id="IPR004013">
    <property type="entry name" value="PHP_dom"/>
</dbReference>
<dbReference type="RefSeq" id="WP_340235796.1">
    <property type="nucleotide sequence ID" value="NZ_JBBEWC010000005.1"/>
</dbReference>